<comment type="caution">
    <text evidence="2">The sequence shown here is derived from an EMBL/GenBank/DDBJ whole genome shotgun (WGS) entry which is preliminary data.</text>
</comment>
<gene>
    <name evidence="2" type="ORF">DFO77_10643</name>
</gene>
<accession>A0A2T0XLU7</accession>
<proteinExistence type="predicted"/>
<keyword evidence="1" id="KW-1133">Transmembrane helix</keyword>
<keyword evidence="1" id="KW-0812">Transmembrane</keyword>
<name>A0A2T0XLU7_9BACT</name>
<reference evidence="2 3" key="1">
    <citation type="submission" date="2018-07" db="EMBL/GenBank/DDBJ databases">
        <title>Freshwater and sediment microbial communities from various areas in North America, analyzing microbe dynamics in response to fracking.</title>
        <authorList>
            <person name="Lamendella R."/>
        </authorList>
    </citation>
    <scope>NUCLEOTIDE SEQUENCE [LARGE SCALE GENOMIC DNA]</scope>
    <source>
        <strain evidence="2 3">160A</strain>
    </source>
</reference>
<evidence type="ECO:0000256" key="1">
    <source>
        <dbReference type="SAM" id="Phobius"/>
    </source>
</evidence>
<dbReference type="EMBL" id="QPIZ01000006">
    <property type="protein sequence ID" value="RCW37351.1"/>
    <property type="molecule type" value="Genomic_DNA"/>
</dbReference>
<organism evidence="2 3">
    <name type="scientific">Marinilabilia salmonicolor</name>
    <dbReference type="NCBI Taxonomy" id="989"/>
    <lineage>
        <taxon>Bacteria</taxon>
        <taxon>Pseudomonadati</taxon>
        <taxon>Bacteroidota</taxon>
        <taxon>Bacteroidia</taxon>
        <taxon>Marinilabiliales</taxon>
        <taxon>Marinilabiliaceae</taxon>
        <taxon>Marinilabilia</taxon>
    </lineage>
</organism>
<dbReference type="AlphaFoldDB" id="A0A2T0XLU7"/>
<evidence type="ECO:0000313" key="2">
    <source>
        <dbReference type="EMBL" id="RCW37351.1"/>
    </source>
</evidence>
<dbReference type="Proteomes" id="UP000252733">
    <property type="component" value="Unassembled WGS sequence"/>
</dbReference>
<sequence length="58" mass="6763">MDLEILLKMHFCGIFKESKFHARFIVVFKIIGSVILSNLRFQKVYSNKLTSTKVQTTL</sequence>
<feature type="transmembrane region" description="Helical" evidence="1">
    <location>
        <begin position="20"/>
        <end position="39"/>
    </location>
</feature>
<protein>
    <submittedName>
        <fullName evidence="2">Uncharacterized protein</fullName>
    </submittedName>
</protein>
<keyword evidence="3" id="KW-1185">Reference proteome</keyword>
<evidence type="ECO:0000313" key="3">
    <source>
        <dbReference type="Proteomes" id="UP000252733"/>
    </source>
</evidence>
<keyword evidence="1" id="KW-0472">Membrane</keyword>